<feature type="transmembrane region" description="Helical" evidence="1">
    <location>
        <begin position="256"/>
        <end position="278"/>
    </location>
</feature>
<feature type="transmembrane region" description="Helical" evidence="1">
    <location>
        <begin position="199"/>
        <end position="220"/>
    </location>
</feature>
<proteinExistence type="predicted"/>
<name>A0A147K7A6_9BACI</name>
<feature type="transmembrane region" description="Helical" evidence="1">
    <location>
        <begin position="160"/>
        <end position="184"/>
    </location>
</feature>
<keyword evidence="1" id="KW-0472">Membrane</keyword>
<feature type="transmembrane region" description="Helical" evidence="1">
    <location>
        <begin position="7"/>
        <end position="28"/>
    </location>
</feature>
<evidence type="ECO:0000313" key="2">
    <source>
        <dbReference type="EMBL" id="KUP05947.1"/>
    </source>
</evidence>
<protein>
    <submittedName>
        <fullName evidence="2">Uncharacterized protein</fullName>
    </submittedName>
</protein>
<dbReference type="RefSeq" id="WP_059351248.1">
    <property type="nucleotide sequence ID" value="NZ_LDYG01000031.1"/>
</dbReference>
<feature type="transmembrane region" description="Helical" evidence="1">
    <location>
        <begin position="63"/>
        <end position="81"/>
    </location>
</feature>
<sequence>MRKQILLAFLSLVVAILAIISTSIGLFYSTDGEPFEFITLHGDSITMYGRGIYAFDSFFKVPILRGTDAIILFVVVPYVLLNSFLYMKHSSQINLLFLLSGLFSILYYATSITFGVHFNSLYLVYILIFSASLIGFVWGSSFVDFPLLTKEVSSKYPYRGVVIFLFIAGCSVFIWLVEIIGALATNEIPFGAIGYTTDITTVLDLGVIAPLSFITCYLLVKRKPIAFLFASNLVTLSGFIGLMVIAQTVAQALEGIILPVGQYVGFVGTFVMLSLFAFSLTIRMYKAFGNNSEQV</sequence>
<keyword evidence="1" id="KW-0812">Transmembrane</keyword>
<dbReference type="Proteomes" id="UP000074108">
    <property type="component" value="Unassembled WGS sequence"/>
</dbReference>
<gene>
    <name evidence="2" type="ORF">Q75_09770</name>
</gene>
<dbReference type="EMBL" id="LDYG01000031">
    <property type="protein sequence ID" value="KUP05947.1"/>
    <property type="molecule type" value="Genomic_DNA"/>
</dbReference>
<accession>A0A147K7A6</accession>
<keyword evidence="1" id="KW-1133">Transmembrane helix</keyword>
<evidence type="ECO:0000313" key="3">
    <source>
        <dbReference type="Proteomes" id="UP000074108"/>
    </source>
</evidence>
<keyword evidence="3" id="KW-1185">Reference proteome</keyword>
<evidence type="ECO:0000256" key="1">
    <source>
        <dbReference type="SAM" id="Phobius"/>
    </source>
</evidence>
<feature type="transmembrane region" description="Helical" evidence="1">
    <location>
        <begin position="93"/>
        <end position="116"/>
    </location>
</feature>
<feature type="transmembrane region" description="Helical" evidence="1">
    <location>
        <begin position="227"/>
        <end position="250"/>
    </location>
</feature>
<dbReference type="AlphaFoldDB" id="A0A147K7A6"/>
<feature type="transmembrane region" description="Helical" evidence="1">
    <location>
        <begin position="122"/>
        <end position="148"/>
    </location>
</feature>
<dbReference type="PATRIC" id="fig|1150625.3.peg.2081"/>
<organism evidence="2 3">
    <name type="scientific">Bacillus coahuilensis p1.1.43</name>
    <dbReference type="NCBI Taxonomy" id="1150625"/>
    <lineage>
        <taxon>Bacteria</taxon>
        <taxon>Bacillati</taxon>
        <taxon>Bacillota</taxon>
        <taxon>Bacilli</taxon>
        <taxon>Bacillales</taxon>
        <taxon>Bacillaceae</taxon>
        <taxon>Bacillus</taxon>
    </lineage>
</organism>
<comment type="caution">
    <text evidence="2">The sequence shown here is derived from an EMBL/GenBank/DDBJ whole genome shotgun (WGS) entry which is preliminary data.</text>
</comment>
<dbReference type="STRING" id="1150625.Q75_09770"/>
<reference evidence="2 3" key="1">
    <citation type="journal article" date="2016" name="Front. Microbiol.">
        <title>Microevolution Analysis of Bacillus coahuilensis Unveils Differences in Phosphorus Acquisition Strategies and Their Regulation.</title>
        <authorList>
            <person name="Gomez-Lunar Z."/>
            <person name="Hernandez-Gonzalez I."/>
            <person name="Rodriguez-Torres M.D."/>
            <person name="Souza V."/>
            <person name="Olmedo-Alvarez G."/>
        </authorList>
    </citation>
    <scope>NUCLEOTIDE SEQUENCE [LARGE SCALE GENOMIC DNA]</scope>
    <source>
        <strain evidence="3">p1.1.43</strain>
    </source>
</reference>
<dbReference type="OrthoDB" id="3260635at2"/>